<dbReference type="AlphaFoldDB" id="A0A858SUI5"/>
<dbReference type="Pfam" id="PF04314">
    <property type="entry name" value="PCuAC"/>
    <property type="match status" value="1"/>
</dbReference>
<proteinExistence type="predicted"/>
<dbReference type="InterPro" id="IPR007410">
    <property type="entry name" value="LpqE-like"/>
</dbReference>
<sequence>MRSARRLLSDLIFNFRQKRPGVHPGFTRSTTVNTILFPAFAVAAIVAAFTTTPATAQQITAGDLVIDHPFVFETPVTAMAGGGYLEITNTGDTADRLIGVEADFPRVMIHTTEEKDGVARMMHVDAVEVPAGATTVLAPGGFHVMFMGLQGDPFETGEQIPATLIFENAGRVDVIFDVRSRTAPATDQSG</sequence>
<dbReference type="Gene3D" id="2.60.40.1890">
    <property type="entry name" value="PCu(A)C copper chaperone"/>
    <property type="match status" value="1"/>
</dbReference>
<reference evidence="1 2" key="1">
    <citation type="submission" date="2020-02" db="EMBL/GenBank/DDBJ databases">
        <title>Genome sequence of Roseobacter ponti.</title>
        <authorList>
            <person name="Hollensteiner J."/>
            <person name="Schneider D."/>
            <person name="Poehlein A."/>
            <person name="Daniel R."/>
        </authorList>
    </citation>
    <scope>NUCLEOTIDE SEQUENCE [LARGE SCALE GENOMIC DNA]</scope>
    <source>
        <strain evidence="1 2">DSM 106830</strain>
    </source>
</reference>
<keyword evidence="2" id="KW-1185">Reference proteome</keyword>
<name>A0A858SUI5_9RHOB</name>
<gene>
    <name evidence="1" type="ORF">G3256_10940</name>
</gene>
<dbReference type="InterPro" id="IPR058248">
    <property type="entry name" value="Lxx211020-like"/>
</dbReference>
<protein>
    <submittedName>
        <fullName evidence="1">Copper chaperone PCu(A)C</fullName>
    </submittedName>
</protein>
<dbReference type="EMBL" id="CP048788">
    <property type="protein sequence ID" value="QJF51638.1"/>
    <property type="molecule type" value="Genomic_DNA"/>
</dbReference>
<dbReference type="InterPro" id="IPR036182">
    <property type="entry name" value="PCuAC_sf"/>
</dbReference>
<evidence type="ECO:0000313" key="2">
    <source>
        <dbReference type="Proteomes" id="UP000503308"/>
    </source>
</evidence>
<dbReference type="KEGG" id="rpon:G3256_10940"/>
<dbReference type="Proteomes" id="UP000503308">
    <property type="component" value="Chromosome"/>
</dbReference>
<evidence type="ECO:0000313" key="1">
    <source>
        <dbReference type="EMBL" id="QJF51638.1"/>
    </source>
</evidence>
<dbReference type="PANTHER" id="PTHR36302">
    <property type="entry name" value="BLR7088 PROTEIN"/>
    <property type="match status" value="1"/>
</dbReference>
<accession>A0A858SUI5</accession>
<dbReference type="PANTHER" id="PTHR36302:SF1">
    <property type="entry name" value="COPPER CHAPERONE PCU(A)C"/>
    <property type="match status" value="1"/>
</dbReference>
<organism evidence="1 2">
    <name type="scientific">Roseobacter ponti</name>
    <dbReference type="NCBI Taxonomy" id="1891787"/>
    <lineage>
        <taxon>Bacteria</taxon>
        <taxon>Pseudomonadati</taxon>
        <taxon>Pseudomonadota</taxon>
        <taxon>Alphaproteobacteria</taxon>
        <taxon>Rhodobacterales</taxon>
        <taxon>Roseobacteraceae</taxon>
        <taxon>Roseobacter</taxon>
    </lineage>
</organism>
<dbReference type="SUPFAM" id="SSF110087">
    <property type="entry name" value="DR1885-like metal-binding protein"/>
    <property type="match status" value="1"/>
</dbReference>